<gene>
    <name evidence="1" type="ORF">QVE165_LOCUS39382</name>
</gene>
<proteinExistence type="predicted"/>
<dbReference type="AlphaFoldDB" id="A0A815NFD3"/>
<dbReference type="Proteomes" id="UP000663832">
    <property type="component" value="Unassembled WGS sequence"/>
</dbReference>
<evidence type="ECO:0000313" key="1">
    <source>
        <dbReference type="EMBL" id="CAF1437510.1"/>
    </source>
</evidence>
<comment type="caution">
    <text evidence="1">The sequence shown here is derived from an EMBL/GenBank/DDBJ whole genome shotgun (WGS) entry which is preliminary data.</text>
</comment>
<dbReference type="EMBL" id="CAJNOM010000436">
    <property type="protein sequence ID" value="CAF1437510.1"/>
    <property type="molecule type" value="Genomic_DNA"/>
</dbReference>
<keyword evidence="2" id="KW-1185">Reference proteome</keyword>
<accession>A0A815NFD3</accession>
<name>A0A815NFD3_9BILA</name>
<sequence>MAQGEPIQRLAGNGRLHRLINKRHFNGGAPSTTPPVGIDAINLNDVVPAVPGVVGPGYTGAGAISGVPVVGAGSSSVPIRSVYDNVPFIVYYCAVLGCASDNYSCHTLGFCGTGTPTTTTPVGCNCDAPTPPCFPVCFPIPACDEK</sequence>
<organism evidence="1 2">
    <name type="scientific">Adineta steineri</name>
    <dbReference type="NCBI Taxonomy" id="433720"/>
    <lineage>
        <taxon>Eukaryota</taxon>
        <taxon>Metazoa</taxon>
        <taxon>Spiralia</taxon>
        <taxon>Gnathifera</taxon>
        <taxon>Rotifera</taxon>
        <taxon>Eurotatoria</taxon>
        <taxon>Bdelloidea</taxon>
        <taxon>Adinetida</taxon>
        <taxon>Adinetidae</taxon>
        <taxon>Adineta</taxon>
    </lineage>
</organism>
<reference evidence="1" key="1">
    <citation type="submission" date="2021-02" db="EMBL/GenBank/DDBJ databases">
        <authorList>
            <person name="Nowell W R."/>
        </authorList>
    </citation>
    <scope>NUCLEOTIDE SEQUENCE</scope>
</reference>
<evidence type="ECO:0000313" key="2">
    <source>
        <dbReference type="Proteomes" id="UP000663832"/>
    </source>
</evidence>
<protein>
    <submittedName>
        <fullName evidence="1">Uncharacterized protein</fullName>
    </submittedName>
</protein>